<dbReference type="RefSeq" id="WP_253897085.1">
    <property type="nucleotide sequence ID" value="NZ_CALSBS010000002.1"/>
</dbReference>
<protein>
    <submittedName>
        <fullName evidence="1">Uncharacterized protein</fullName>
    </submittedName>
</protein>
<evidence type="ECO:0000313" key="1">
    <source>
        <dbReference type="EMBL" id="CAH6636070.1"/>
    </source>
</evidence>
<accession>A0ABN8T7V5</accession>
<sequence>MWTIHQISFLNSKDNVGALKPTLHLTNSNGEGRSIPLEISGNDIRRFTIQQLEDIANGLTDIKTILNQPS</sequence>
<comment type="caution">
    <text evidence="1">The sequence shown here is derived from an EMBL/GenBank/DDBJ whole genome shotgun (WGS) entry which is preliminary data.</text>
</comment>
<dbReference type="EMBL" id="CALSBS010000002">
    <property type="protein sequence ID" value="CAH6636070.1"/>
    <property type="molecule type" value="Genomic_DNA"/>
</dbReference>
<gene>
    <name evidence="1" type="ORF">FBBNIHIM_04480</name>
</gene>
<proteinExistence type="predicted"/>
<reference evidence="1" key="1">
    <citation type="submission" date="2022-05" db="EMBL/GenBank/DDBJ databases">
        <authorList>
            <person name="Blom J."/>
        </authorList>
    </citation>
    <scope>NUCLEOTIDE SEQUENCE</scope>
    <source>
        <strain evidence="1">Type strain: CPO20170097</strain>
    </source>
</reference>
<keyword evidence="2" id="KW-1185">Reference proteome</keyword>
<name>A0ABN8T7V5_9ENTR</name>
<evidence type="ECO:0000313" key="2">
    <source>
        <dbReference type="Proteomes" id="UP001152651"/>
    </source>
</evidence>
<organism evidence="1 2">
    <name type="scientific">Pseudocitrobacter vendiensis</name>
    <dbReference type="NCBI Taxonomy" id="2488306"/>
    <lineage>
        <taxon>Bacteria</taxon>
        <taxon>Pseudomonadati</taxon>
        <taxon>Pseudomonadota</taxon>
        <taxon>Gammaproteobacteria</taxon>
        <taxon>Enterobacterales</taxon>
        <taxon>Enterobacteriaceae</taxon>
        <taxon>Pseudocitrobacter</taxon>
    </lineage>
</organism>
<dbReference type="Proteomes" id="UP001152651">
    <property type="component" value="Unassembled WGS sequence"/>
</dbReference>